<evidence type="ECO:0000259" key="5">
    <source>
        <dbReference type="Pfam" id="PF01555"/>
    </source>
</evidence>
<keyword evidence="1" id="KW-0489">Methyltransferase</keyword>
<evidence type="ECO:0000256" key="3">
    <source>
        <dbReference type="ARBA" id="ARBA00047942"/>
    </source>
</evidence>
<organism evidence="6 7">
    <name type="scientific">Lutimaribacter marinistellae</name>
    <dbReference type="NCBI Taxonomy" id="1820329"/>
    <lineage>
        <taxon>Bacteria</taxon>
        <taxon>Pseudomonadati</taxon>
        <taxon>Pseudomonadota</taxon>
        <taxon>Alphaproteobacteria</taxon>
        <taxon>Rhodobacterales</taxon>
        <taxon>Roseobacteraceae</taxon>
        <taxon>Lutimaribacter</taxon>
    </lineage>
</organism>
<feature type="domain" description="DNA methylase N-4/N-6" evidence="5">
    <location>
        <begin position="6"/>
        <end position="210"/>
    </location>
</feature>
<dbReference type="InterPro" id="IPR002941">
    <property type="entry name" value="DNA_methylase_N4/N6"/>
</dbReference>
<accession>A0ABV7TDX0</accession>
<evidence type="ECO:0000256" key="4">
    <source>
        <dbReference type="RuleBase" id="RU362026"/>
    </source>
</evidence>
<reference evidence="7" key="1">
    <citation type="journal article" date="2019" name="Int. J. Syst. Evol. Microbiol.">
        <title>The Global Catalogue of Microorganisms (GCM) 10K type strain sequencing project: providing services to taxonomists for standard genome sequencing and annotation.</title>
        <authorList>
            <consortium name="The Broad Institute Genomics Platform"/>
            <consortium name="The Broad Institute Genome Sequencing Center for Infectious Disease"/>
            <person name="Wu L."/>
            <person name="Ma J."/>
        </authorList>
    </citation>
    <scope>NUCLEOTIDE SEQUENCE [LARGE SCALE GENOMIC DNA]</scope>
    <source>
        <strain evidence="7">KCTC 42911</strain>
    </source>
</reference>
<keyword evidence="7" id="KW-1185">Reference proteome</keyword>
<dbReference type="Pfam" id="PF01555">
    <property type="entry name" value="N6_N4_Mtase"/>
    <property type="match status" value="1"/>
</dbReference>
<evidence type="ECO:0000256" key="2">
    <source>
        <dbReference type="ARBA" id="ARBA00022679"/>
    </source>
</evidence>
<gene>
    <name evidence="6" type="ORF">ACFORG_08345</name>
</gene>
<dbReference type="EC" id="2.1.1.-" evidence="4"/>
<keyword evidence="2" id="KW-0808">Transferase</keyword>
<comment type="caution">
    <text evidence="6">The sequence shown here is derived from an EMBL/GenBank/DDBJ whole genome shotgun (WGS) entry which is preliminary data.</text>
</comment>
<dbReference type="RefSeq" id="WP_386734956.1">
    <property type="nucleotide sequence ID" value="NZ_JBHRXI010000006.1"/>
</dbReference>
<comment type="similarity">
    <text evidence="4">Belongs to the N(4)/N(6)-methyltransferase family.</text>
</comment>
<dbReference type="Proteomes" id="UP001595629">
    <property type="component" value="Unassembled WGS sequence"/>
</dbReference>
<dbReference type="InterPro" id="IPR001091">
    <property type="entry name" value="RM_Methyltransferase"/>
</dbReference>
<comment type="catalytic activity">
    <reaction evidence="3">
        <text>a 2'-deoxyadenosine in DNA + S-adenosyl-L-methionine = an N(6)-methyl-2'-deoxyadenosine in DNA + S-adenosyl-L-homocysteine + H(+)</text>
        <dbReference type="Rhea" id="RHEA:15197"/>
        <dbReference type="Rhea" id="RHEA-COMP:12418"/>
        <dbReference type="Rhea" id="RHEA-COMP:12419"/>
        <dbReference type="ChEBI" id="CHEBI:15378"/>
        <dbReference type="ChEBI" id="CHEBI:57856"/>
        <dbReference type="ChEBI" id="CHEBI:59789"/>
        <dbReference type="ChEBI" id="CHEBI:90615"/>
        <dbReference type="ChEBI" id="CHEBI:90616"/>
        <dbReference type="EC" id="2.1.1.72"/>
    </reaction>
</comment>
<dbReference type="PRINTS" id="PR00508">
    <property type="entry name" value="S21N4MTFRASE"/>
</dbReference>
<protein>
    <recommendedName>
        <fullName evidence="4">Methyltransferase</fullName>
        <ecNumber evidence="4">2.1.1.-</ecNumber>
    </recommendedName>
</protein>
<dbReference type="EMBL" id="JBHRXI010000006">
    <property type="protein sequence ID" value="MFC3613767.1"/>
    <property type="molecule type" value="Genomic_DNA"/>
</dbReference>
<evidence type="ECO:0000256" key="1">
    <source>
        <dbReference type="ARBA" id="ARBA00022603"/>
    </source>
</evidence>
<name>A0ABV7TDX0_9RHOB</name>
<proteinExistence type="inferred from homology"/>
<dbReference type="Gene3D" id="3.40.50.150">
    <property type="entry name" value="Vaccinia Virus protein VP39"/>
    <property type="match status" value="1"/>
</dbReference>
<dbReference type="InterPro" id="IPR029063">
    <property type="entry name" value="SAM-dependent_MTases_sf"/>
</dbReference>
<evidence type="ECO:0000313" key="7">
    <source>
        <dbReference type="Proteomes" id="UP001595629"/>
    </source>
</evidence>
<evidence type="ECO:0000313" key="6">
    <source>
        <dbReference type="EMBL" id="MFC3613767.1"/>
    </source>
</evidence>
<dbReference type="SUPFAM" id="SSF53335">
    <property type="entry name" value="S-adenosyl-L-methionine-dependent methyltransferases"/>
    <property type="match status" value="1"/>
</dbReference>
<sequence length="232" mass="25107">MPAAALWSEVLRVLKPGAYLVAAAAAKNCHQTAAALEAAGFEIRDILIWAYKMSFPGSQKLEGKWRSGLKTNHDPWIVARKPLEKGLTLRQNWEKWGTGGVLCGEAGQGTPWQSNIIHCEKPKKCDRNLGLHMLSPKLTGGKKATGHFGQAVQANDHPTVKPLALMRSLCRTFCPPGGVILDPFMGSGTTGMAAVADGYQFIGCELEHEHFVKACLRIDHAHLHAKTIPAAA</sequence>